<dbReference type="Proteomes" id="UP000639338">
    <property type="component" value="Unassembled WGS sequence"/>
</dbReference>
<dbReference type="OrthoDB" id="9856535at2759"/>
<dbReference type="GO" id="GO:0046872">
    <property type="term" value="F:metal ion binding"/>
    <property type="evidence" value="ECO:0007669"/>
    <property type="project" value="UniProtKB-KW"/>
</dbReference>
<organism evidence="11 12">
    <name type="scientific">Aphidius gifuensis</name>
    <name type="common">Parasitoid wasp</name>
    <dbReference type="NCBI Taxonomy" id="684658"/>
    <lineage>
        <taxon>Eukaryota</taxon>
        <taxon>Metazoa</taxon>
        <taxon>Ecdysozoa</taxon>
        <taxon>Arthropoda</taxon>
        <taxon>Hexapoda</taxon>
        <taxon>Insecta</taxon>
        <taxon>Pterygota</taxon>
        <taxon>Neoptera</taxon>
        <taxon>Endopterygota</taxon>
        <taxon>Hymenoptera</taxon>
        <taxon>Apocrita</taxon>
        <taxon>Ichneumonoidea</taxon>
        <taxon>Braconidae</taxon>
        <taxon>Aphidiinae</taxon>
        <taxon>Aphidius</taxon>
    </lineage>
</organism>
<keyword evidence="12" id="KW-1185">Reference proteome</keyword>
<evidence type="ECO:0000259" key="10">
    <source>
        <dbReference type="Pfam" id="PF05193"/>
    </source>
</evidence>
<evidence type="ECO:0000313" key="11">
    <source>
        <dbReference type="EMBL" id="KAF7988376.1"/>
    </source>
</evidence>
<comment type="cofactor">
    <cofactor evidence="1">
        <name>Zn(2+)</name>
        <dbReference type="ChEBI" id="CHEBI:29105"/>
    </cofactor>
</comment>
<dbReference type="Gene3D" id="3.30.830.10">
    <property type="entry name" value="Metalloenzyme, LuxS/M16 peptidase-like"/>
    <property type="match status" value="2"/>
</dbReference>
<dbReference type="GO" id="GO:0006627">
    <property type="term" value="P:protein processing involved in protein targeting to mitochondrion"/>
    <property type="evidence" value="ECO:0007669"/>
    <property type="project" value="TreeGrafter"/>
</dbReference>
<evidence type="ECO:0000256" key="4">
    <source>
        <dbReference type="ARBA" id="ARBA00022723"/>
    </source>
</evidence>
<evidence type="ECO:0000256" key="8">
    <source>
        <dbReference type="ARBA" id="ARBA00023128"/>
    </source>
</evidence>
<gene>
    <name evidence="11" type="ORF">HCN44_000949</name>
</gene>
<accession>A0A834XKA7</accession>
<dbReference type="SUPFAM" id="SSF63411">
    <property type="entry name" value="LuxS/MPP-like metallohydrolase"/>
    <property type="match status" value="2"/>
</dbReference>
<comment type="subcellular location">
    <subcellularLocation>
        <location evidence="2">Mitochondrion</location>
    </subcellularLocation>
</comment>
<dbReference type="GO" id="GO:0005739">
    <property type="term" value="C:mitochondrion"/>
    <property type="evidence" value="ECO:0007669"/>
    <property type="project" value="UniProtKB-SubCell"/>
</dbReference>
<dbReference type="PANTHER" id="PTHR11851">
    <property type="entry name" value="METALLOPROTEASE"/>
    <property type="match status" value="1"/>
</dbReference>
<dbReference type="InterPro" id="IPR011765">
    <property type="entry name" value="Pept_M16_N"/>
</dbReference>
<dbReference type="AlphaFoldDB" id="A0A834XKA7"/>
<name>A0A834XKA7_APHGI</name>
<feature type="domain" description="Peptidase M16 C-terminal" evidence="10">
    <location>
        <begin position="194"/>
        <end position="389"/>
    </location>
</feature>
<keyword evidence="6" id="KW-0862">Zinc</keyword>
<keyword evidence="3" id="KW-0645">Protease</keyword>
<evidence type="ECO:0000313" key="12">
    <source>
        <dbReference type="Proteomes" id="UP000639338"/>
    </source>
</evidence>
<evidence type="ECO:0000259" key="9">
    <source>
        <dbReference type="Pfam" id="PF00675"/>
    </source>
</evidence>
<protein>
    <submittedName>
        <fullName evidence="11">Uncharacterized protein</fullName>
    </submittedName>
</protein>
<evidence type="ECO:0000256" key="5">
    <source>
        <dbReference type="ARBA" id="ARBA00022801"/>
    </source>
</evidence>
<dbReference type="PANTHER" id="PTHR11851:SF149">
    <property type="entry name" value="GH01077P"/>
    <property type="match status" value="1"/>
</dbReference>
<evidence type="ECO:0000256" key="1">
    <source>
        <dbReference type="ARBA" id="ARBA00001947"/>
    </source>
</evidence>
<sequence length="475" mass="54417">METSKGLTNIKNRSFWKNNLRNERLIYPDEIVNETLLKNGMKLFCEEKNANTTIVGCFLSAGSIYEQENERGASLFMEHLIFNKTKNMMAEDIENQLANIGGKFSAIAMRDVFILYGIAPSLNVEKIISMLAEFLFNGLICDDDVEKVKPVILQRLNEMENNHEQVVMDYLSSIAYQGTLLGKSIYPTTCEIKNITEEQINSFKNRLFKSSNMTIITTGGTAIEEVQCLADHYFYDEIKNCNNTDPCLTVCPDEVYPKCMSFRFTGSDMRVRDDDNNFGHVAIAIEGPGYENSNDHFALNIAKEIVGEWNLGNSGGHNNCHNVAQWSSKFELCHLYKSFNIAYNCTSLWGCYFVSEKLKIEDMINIIQKEWMRLCTSLTSHELTRAINNYKTKKLIIINDPVGRFFDLTNCIYRNGKYETICQRLERYENINADVLCDVADKYIYDKCPAVVGLGSVENLPDYNLIRSSMYLLRR</sequence>
<dbReference type="Pfam" id="PF00675">
    <property type="entry name" value="Peptidase_M16"/>
    <property type="match status" value="1"/>
</dbReference>
<comment type="caution">
    <text evidence="11">The sequence shown here is derived from an EMBL/GenBank/DDBJ whole genome shotgun (WGS) entry which is preliminary data.</text>
</comment>
<dbReference type="Pfam" id="PF05193">
    <property type="entry name" value="Peptidase_M16_C"/>
    <property type="match status" value="1"/>
</dbReference>
<evidence type="ECO:0000256" key="2">
    <source>
        <dbReference type="ARBA" id="ARBA00004173"/>
    </source>
</evidence>
<dbReference type="InterPro" id="IPR007863">
    <property type="entry name" value="Peptidase_M16_C"/>
</dbReference>
<keyword evidence="4" id="KW-0479">Metal-binding</keyword>
<evidence type="ECO:0000256" key="6">
    <source>
        <dbReference type="ARBA" id="ARBA00022833"/>
    </source>
</evidence>
<keyword evidence="5" id="KW-0378">Hydrolase</keyword>
<proteinExistence type="predicted"/>
<reference evidence="11 12" key="1">
    <citation type="submission" date="2020-08" db="EMBL/GenBank/DDBJ databases">
        <title>Aphidius gifuensis genome sequencing and assembly.</title>
        <authorList>
            <person name="Du Z."/>
        </authorList>
    </citation>
    <scope>NUCLEOTIDE SEQUENCE [LARGE SCALE GENOMIC DNA]</scope>
    <source>
        <strain evidence="11">YNYX2018</strain>
        <tissue evidence="11">Adults</tissue>
    </source>
</reference>
<dbReference type="InterPro" id="IPR011249">
    <property type="entry name" value="Metalloenz_LuxS/M16"/>
</dbReference>
<dbReference type="InterPro" id="IPR050361">
    <property type="entry name" value="MPP/UQCRC_Complex"/>
</dbReference>
<keyword evidence="8" id="KW-0496">Mitochondrion</keyword>
<feature type="domain" description="Peptidase M16 N-terminal" evidence="9">
    <location>
        <begin position="47"/>
        <end position="187"/>
    </location>
</feature>
<dbReference type="GO" id="GO:0004222">
    <property type="term" value="F:metalloendopeptidase activity"/>
    <property type="evidence" value="ECO:0007669"/>
    <property type="project" value="TreeGrafter"/>
</dbReference>
<dbReference type="EMBL" id="JACMRX010000005">
    <property type="protein sequence ID" value="KAF7988376.1"/>
    <property type="molecule type" value="Genomic_DNA"/>
</dbReference>
<evidence type="ECO:0000256" key="3">
    <source>
        <dbReference type="ARBA" id="ARBA00022670"/>
    </source>
</evidence>
<keyword evidence="7" id="KW-0482">Metalloprotease</keyword>
<evidence type="ECO:0000256" key="7">
    <source>
        <dbReference type="ARBA" id="ARBA00023049"/>
    </source>
</evidence>